<dbReference type="Gene3D" id="3.40.50.720">
    <property type="entry name" value="NAD(P)-binding Rossmann-like Domain"/>
    <property type="match status" value="1"/>
</dbReference>
<evidence type="ECO:0000313" key="2">
    <source>
        <dbReference type="Proteomes" id="UP000320762"/>
    </source>
</evidence>
<proteinExistence type="predicted"/>
<sequence length="111" mass="12005">MALLARLFAPTSASDSSPDAIVQATLAAFSTSTIDILVNNAGVELRRLLVHVTPDDFARVFEVNVRGAMLLAGAAIPHVSLISPPWAPGEAWRTIPYTVRARQLWRGSREP</sequence>
<keyword evidence="2" id="KW-1185">Reference proteome</keyword>
<dbReference type="EMBL" id="VDMD01000009">
    <property type="protein sequence ID" value="TRM63385.1"/>
    <property type="molecule type" value="Genomic_DNA"/>
</dbReference>
<gene>
    <name evidence="1" type="ORF">BD626DRAFT_494200</name>
</gene>
<accession>A0A550CEZ7</accession>
<evidence type="ECO:0000313" key="1">
    <source>
        <dbReference type="EMBL" id="TRM63385.1"/>
    </source>
</evidence>
<protein>
    <submittedName>
        <fullName evidence="1">Uncharacterized protein</fullName>
    </submittedName>
</protein>
<dbReference type="InterPro" id="IPR002347">
    <property type="entry name" value="SDR_fam"/>
</dbReference>
<dbReference type="SUPFAM" id="SSF51735">
    <property type="entry name" value="NAD(P)-binding Rossmann-fold domains"/>
    <property type="match status" value="1"/>
</dbReference>
<name>A0A550CEZ7_9AGAR</name>
<dbReference type="AlphaFoldDB" id="A0A550CEZ7"/>
<comment type="caution">
    <text evidence="1">The sequence shown here is derived from an EMBL/GenBank/DDBJ whole genome shotgun (WGS) entry which is preliminary data.</text>
</comment>
<dbReference type="STRING" id="97359.A0A550CEZ7"/>
<dbReference type="Proteomes" id="UP000320762">
    <property type="component" value="Unassembled WGS sequence"/>
</dbReference>
<organism evidence="1 2">
    <name type="scientific">Schizophyllum amplum</name>
    <dbReference type="NCBI Taxonomy" id="97359"/>
    <lineage>
        <taxon>Eukaryota</taxon>
        <taxon>Fungi</taxon>
        <taxon>Dikarya</taxon>
        <taxon>Basidiomycota</taxon>
        <taxon>Agaricomycotina</taxon>
        <taxon>Agaricomycetes</taxon>
        <taxon>Agaricomycetidae</taxon>
        <taxon>Agaricales</taxon>
        <taxon>Schizophyllaceae</taxon>
        <taxon>Schizophyllum</taxon>
    </lineage>
</organism>
<dbReference type="CDD" id="cd05233">
    <property type="entry name" value="SDR_c"/>
    <property type="match status" value="1"/>
</dbReference>
<dbReference type="InterPro" id="IPR036291">
    <property type="entry name" value="NAD(P)-bd_dom_sf"/>
</dbReference>
<dbReference type="Pfam" id="PF00106">
    <property type="entry name" value="adh_short"/>
    <property type="match status" value="1"/>
</dbReference>
<reference evidence="1 2" key="1">
    <citation type="journal article" date="2019" name="New Phytol.">
        <title>Comparative genomics reveals unique wood-decay strategies and fruiting body development in the Schizophyllaceae.</title>
        <authorList>
            <person name="Almasi E."/>
            <person name="Sahu N."/>
            <person name="Krizsan K."/>
            <person name="Balint B."/>
            <person name="Kovacs G.M."/>
            <person name="Kiss B."/>
            <person name="Cseklye J."/>
            <person name="Drula E."/>
            <person name="Henrissat B."/>
            <person name="Nagy I."/>
            <person name="Chovatia M."/>
            <person name="Adam C."/>
            <person name="LaButti K."/>
            <person name="Lipzen A."/>
            <person name="Riley R."/>
            <person name="Grigoriev I.V."/>
            <person name="Nagy L.G."/>
        </authorList>
    </citation>
    <scope>NUCLEOTIDE SEQUENCE [LARGE SCALE GENOMIC DNA]</scope>
    <source>
        <strain evidence="1 2">NL-1724</strain>
    </source>
</reference>
<dbReference type="OrthoDB" id="47007at2759"/>